<feature type="compositionally biased region" description="Low complexity" evidence="2">
    <location>
        <begin position="209"/>
        <end position="227"/>
    </location>
</feature>
<evidence type="ECO:0000256" key="1">
    <source>
        <dbReference type="SAM" id="Coils"/>
    </source>
</evidence>
<dbReference type="HOGENOM" id="CLU_036624_0_0_1"/>
<dbReference type="EMBL" id="KN847497">
    <property type="protein sequence ID" value="KIW13217.1"/>
    <property type="molecule type" value="Genomic_DNA"/>
</dbReference>
<evidence type="ECO:0000256" key="2">
    <source>
        <dbReference type="SAM" id="MobiDB-lite"/>
    </source>
</evidence>
<dbReference type="OrthoDB" id="4160901at2759"/>
<dbReference type="GeneID" id="27335487"/>
<dbReference type="Proteomes" id="UP000053328">
    <property type="component" value="Unassembled WGS sequence"/>
</dbReference>
<protein>
    <submittedName>
        <fullName evidence="3">Uncharacterized protein</fullName>
    </submittedName>
</protein>
<feature type="compositionally biased region" description="Low complexity" evidence="2">
    <location>
        <begin position="283"/>
        <end position="292"/>
    </location>
</feature>
<reference evidence="3 4" key="1">
    <citation type="submission" date="2015-01" db="EMBL/GenBank/DDBJ databases">
        <title>The Genome Sequence of Exophiala spinifera CBS89968.</title>
        <authorList>
            <consortium name="The Broad Institute Genomics Platform"/>
            <person name="Cuomo C."/>
            <person name="de Hoog S."/>
            <person name="Gorbushina A."/>
            <person name="Stielow B."/>
            <person name="Teixiera M."/>
            <person name="Abouelleil A."/>
            <person name="Chapman S.B."/>
            <person name="Priest M."/>
            <person name="Young S.K."/>
            <person name="Wortman J."/>
            <person name="Nusbaum C."/>
            <person name="Birren B."/>
        </authorList>
    </citation>
    <scope>NUCLEOTIDE SEQUENCE [LARGE SCALE GENOMIC DNA]</scope>
    <source>
        <strain evidence="3 4">CBS 89968</strain>
    </source>
</reference>
<feature type="coiled-coil region" evidence="1">
    <location>
        <begin position="15"/>
        <end position="42"/>
    </location>
</feature>
<dbReference type="AlphaFoldDB" id="A0A0D1ZK60"/>
<feature type="compositionally biased region" description="Polar residues" evidence="2">
    <location>
        <begin position="258"/>
        <end position="275"/>
    </location>
</feature>
<accession>A0A0D1ZK60</accession>
<organism evidence="3 4">
    <name type="scientific">Exophiala spinifera</name>
    <dbReference type="NCBI Taxonomy" id="91928"/>
    <lineage>
        <taxon>Eukaryota</taxon>
        <taxon>Fungi</taxon>
        <taxon>Dikarya</taxon>
        <taxon>Ascomycota</taxon>
        <taxon>Pezizomycotina</taxon>
        <taxon>Eurotiomycetes</taxon>
        <taxon>Chaetothyriomycetidae</taxon>
        <taxon>Chaetothyriales</taxon>
        <taxon>Herpotrichiellaceae</taxon>
        <taxon>Exophiala</taxon>
    </lineage>
</organism>
<dbReference type="STRING" id="91928.A0A0D1ZK60"/>
<keyword evidence="4" id="KW-1185">Reference proteome</keyword>
<proteinExistence type="predicted"/>
<feature type="region of interest" description="Disordered" evidence="2">
    <location>
        <begin position="243"/>
        <end position="304"/>
    </location>
</feature>
<feature type="region of interest" description="Disordered" evidence="2">
    <location>
        <begin position="206"/>
        <end position="231"/>
    </location>
</feature>
<evidence type="ECO:0000313" key="3">
    <source>
        <dbReference type="EMBL" id="KIW13217.1"/>
    </source>
</evidence>
<keyword evidence="1" id="KW-0175">Coiled coil</keyword>
<name>A0A0D1ZK60_9EURO</name>
<dbReference type="VEuPathDB" id="FungiDB:PV08_08404"/>
<dbReference type="RefSeq" id="XP_016233433.1">
    <property type="nucleotide sequence ID" value="XM_016382730.1"/>
</dbReference>
<evidence type="ECO:0000313" key="4">
    <source>
        <dbReference type="Proteomes" id="UP000053328"/>
    </source>
</evidence>
<gene>
    <name evidence="3" type="ORF">PV08_08404</name>
</gene>
<sequence length="504" mass="55073">MVTWDGIKKWLVGRAVAEKSEKKILERQYKAVEESLRAVKEVTNEAIIPVPARAPQSPHCTSLPNQRKSLDEALIVPVVSLCQRSMSTPTIASVFQEFPQEFPEEFSEETHAASPDVPACESGNLPMRRTNSYKGDWDYSDHPVINLPEMTGFGRYRRSVNAPKEWQMQYAQRTLHELKDSVVAHLGDCPPAGMDADVWRGFKAEHARSNSVVSTTSSTSIDETTGTKISRGFFPSAVSSAESSFGDSSSQCRRDSNLSKASVTSPSTDGESSAVSPPPRVIRFSPPRGTRPSGRRQYSRHASTTSISPLAVISEVQEIPALPHRKIEKALKFDNNANNESAVASDDDDDDEFEWADVLELGGGNSNLTGGLQQQTSSKAQANVKPAVTRKCIVPSEKAPKCRAAGTRRAAVHRSKTIKASDRNGNARVGFPKRALGPDKPTICEKHDQATIKFGKKELEHAGPKFLPEPIAQGQTSASQQIMAGREYAYRKDNQNNCAANPTS</sequence>